<dbReference type="PROSITE" id="PS00111">
    <property type="entry name" value="PGLYCERATE_KINASE"/>
    <property type="match status" value="1"/>
</dbReference>
<keyword evidence="5 8" id="KW-0418">Kinase</keyword>
<evidence type="ECO:0000256" key="5">
    <source>
        <dbReference type="ARBA" id="ARBA00022777"/>
    </source>
</evidence>
<dbReference type="Pfam" id="PF00162">
    <property type="entry name" value="PGK"/>
    <property type="match status" value="1"/>
</dbReference>
<dbReference type="InterPro" id="IPR036043">
    <property type="entry name" value="Phosphoglycerate_kinase_sf"/>
</dbReference>
<evidence type="ECO:0000256" key="2">
    <source>
        <dbReference type="ARBA" id="ARBA00016471"/>
    </source>
</evidence>
<dbReference type="InterPro" id="IPR001576">
    <property type="entry name" value="Phosphoglycerate_kinase"/>
</dbReference>
<evidence type="ECO:0000256" key="8">
    <source>
        <dbReference type="RuleBase" id="RU000532"/>
    </source>
</evidence>
<evidence type="ECO:0000256" key="7">
    <source>
        <dbReference type="ARBA" id="ARBA00023152"/>
    </source>
</evidence>
<evidence type="ECO:0000313" key="10">
    <source>
        <dbReference type="Proteomes" id="UP000192847"/>
    </source>
</evidence>
<evidence type="ECO:0000313" key="9">
    <source>
        <dbReference type="EMBL" id="ORB72540.1"/>
    </source>
</evidence>
<dbReference type="EC" id="2.7.2.3" evidence="1 8"/>
<protein>
    <recommendedName>
        <fullName evidence="2 8">Phosphoglycerate kinase</fullName>
        <ecNumber evidence="1 8">2.7.2.3</ecNumber>
    </recommendedName>
</protein>
<evidence type="ECO:0000256" key="4">
    <source>
        <dbReference type="ARBA" id="ARBA00022741"/>
    </source>
</evidence>
<feature type="non-terminal residue" evidence="9">
    <location>
        <position position="40"/>
    </location>
</feature>
<accession>A0ABX3TBQ7</accession>
<evidence type="ECO:0000256" key="1">
    <source>
        <dbReference type="ARBA" id="ARBA00013061"/>
    </source>
</evidence>
<keyword evidence="10" id="KW-1185">Reference proteome</keyword>
<keyword evidence="4" id="KW-0547">Nucleotide-binding</keyword>
<evidence type="ECO:0000256" key="3">
    <source>
        <dbReference type="ARBA" id="ARBA00022679"/>
    </source>
</evidence>
<evidence type="ECO:0000256" key="6">
    <source>
        <dbReference type="ARBA" id="ARBA00022840"/>
    </source>
</evidence>
<organism evidence="9 10">
    <name type="scientific">Mycobacterium timonense</name>
    <dbReference type="NCBI Taxonomy" id="701043"/>
    <lineage>
        <taxon>Bacteria</taxon>
        <taxon>Bacillati</taxon>
        <taxon>Actinomycetota</taxon>
        <taxon>Actinomycetes</taxon>
        <taxon>Mycobacteriales</taxon>
        <taxon>Mycobacteriaceae</taxon>
        <taxon>Mycobacterium</taxon>
        <taxon>Mycobacterium avium complex (MAC)</taxon>
    </lineage>
</organism>
<comment type="similarity">
    <text evidence="8">Belongs to the phosphoglycerate kinase family.</text>
</comment>
<sequence>MKTIDDLGDLRGKRVLVRSDFNVPLDGTTITDDGRIRAAL</sequence>
<comment type="catalytic activity">
    <reaction evidence="8">
        <text>(2R)-3-phosphoglycerate + ATP = (2R)-3-phospho-glyceroyl phosphate + ADP</text>
        <dbReference type="Rhea" id="RHEA:14801"/>
        <dbReference type="ChEBI" id="CHEBI:30616"/>
        <dbReference type="ChEBI" id="CHEBI:57604"/>
        <dbReference type="ChEBI" id="CHEBI:58272"/>
        <dbReference type="ChEBI" id="CHEBI:456216"/>
        <dbReference type="EC" id="2.7.2.3"/>
    </reaction>
</comment>
<dbReference type="PRINTS" id="PR00477">
    <property type="entry name" value="PHGLYCKINASE"/>
</dbReference>
<gene>
    <name evidence="9" type="ORF">BST46_31255</name>
</gene>
<comment type="caution">
    <text evidence="9">The sequence shown here is derived from an EMBL/GenBank/DDBJ whole genome shotgun (WGS) entry which is preliminary data.</text>
</comment>
<keyword evidence="7" id="KW-0324">Glycolysis</keyword>
<dbReference type="RefSeq" id="WP_083188013.1">
    <property type="nucleotide sequence ID" value="NZ_MVIL01001141.1"/>
</dbReference>
<name>A0ABX3TBQ7_9MYCO</name>
<reference evidence="9 10" key="1">
    <citation type="submission" date="2017-02" db="EMBL/GenBank/DDBJ databases">
        <title>The new phylogeny of genus Mycobacterium.</title>
        <authorList>
            <person name="Tortoli E."/>
            <person name="Trovato A."/>
            <person name="Cirillo D.M."/>
        </authorList>
    </citation>
    <scope>NUCLEOTIDE SEQUENCE [LARGE SCALE GENOMIC DNA]</scope>
    <source>
        <strain evidence="9 10">CCUG 56329</strain>
    </source>
</reference>
<dbReference type="InterPro" id="IPR015824">
    <property type="entry name" value="Phosphoglycerate_kinase_N"/>
</dbReference>
<dbReference type="InterPro" id="IPR015911">
    <property type="entry name" value="Phosphoglycerate_kinase_CS"/>
</dbReference>
<dbReference type="EMBL" id="MVIL01001141">
    <property type="protein sequence ID" value="ORB72540.1"/>
    <property type="molecule type" value="Genomic_DNA"/>
</dbReference>
<dbReference type="Gene3D" id="3.40.50.1260">
    <property type="entry name" value="Phosphoglycerate kinase, N-terminal domain"/>
    <property type="match status" value="1"/>
</dbReference>
<dbReference type="SUPFAM" id="SSF53748">
    <property type="entry name" value="Phosphoglycerate kinase"/>
    <property type="match status" value="1"/>
</dbReference>
<keyword evidence="6" id="KW-0067">ATP-binding</keyword>
<dbReference type="Proteomes" id="UP000192847">
    <property type="component" value="Unassembled WGS sequence"/>
</dbReference>
<dbReference type="GO" id="GO:0016301">
    <property type="term" value="F:kinase activity"/>
    <property type="evidence" value="ECO:0007669"/>
    <property type="project" value="UniProtKB-KW"/>
</dbReference>
<proteinExistence type="inferred from homology"/>
<keyword evidence="3 8" id="KW-0808">Transferase</keyword>